<dbReference type="Proteomes" id="UP001158066">
    <property type="component" value="Unassembled WGS sequence"/>
</dbReference>
<dbReference type="RefSeq" id="WP_283410006.1">
    <property type="nucleotide sequence ID" value="NZ_FXUF01000011.1"/>
</dbReference>
<comment type="caution">
    <text evidence="2">The sequence shown here is derived from an EMBL/GenBank/DDBJ whole genome shotgun (WGS) entry which is preliminary data.</text>
</comment>
<dbReference type="AlphaFoldDB" id="A0AA46AJW1"/>
<keyword evidence="3" id="KW-1185">Reference proteome</keyword>
<protein>
    <submittedName>
        <fullName evidence="2">Dehydrogenase (Flavoprotein)</fullName>
    </submittedName>
</protein>
<evidence type="ECO:0000259" key="1">
    <source>
        <dbReference type="Pfam" id="PF01494"/>
    </source>
</evidence>
<name>A0AA46AJW1_9CLOT</name>
<dbReference type="EMBL" id="FXUF01000011">
    <property type="protein sequence ID" value="SMP64044.1"/>
    <property type="molecule type" value="Genomic_DNA"/>
</dbReference>
<dbReference type="NCBIfam" id="NF008519">
    <property type="entry name" value="PRK11445.1"/>
    <property type="match status" value="1"/>
</dbReference>
<dbReference type="PRINTS" id="PR00420">
    <property type="entry name" value="RNGMNOXGNASE"/>
</dbReference>
<feature type="domain" description="FAD-binding" evidence="1">
    <location>
        <begin position="2"/>
        <end position="309"/>
    </location>
</feature>
<reference evidence="2" key="1">
    <citation type="submission" date="2017-05" db="EMBL/GenBank/DDBJ databases">
        <authorList>
            <person name="Varghese N."/>
            <person name="Submissions S."/>
        </authorList>
    </citation>
    <scope>NUCLEOTIDE SEQUENCE</scope>
    <source>
        <strain evidence="2">Su22</strain>
    </source>
</reference>
<dbReference type="InterPro" id="IPR050407">
    <property type="entry name" value="Geranylgeranyl_reductase"/>
</dbReference>
<accession>A0AA46AJW1</accession>
<dbReference type="InterPro" id="IPR036188">
    <property type="entry name" value="FAD/NAD-bd_sf"/>
</dbReference>
<organism evidence="2 3">
    <name type="scientific">Anoxynatronum buryatiense</name>
    <dbReference type="NCBI Taxonomy" id="489973"/>
    <lineage>
        <taxon>Bacteria</taxon>
        <taxon>Bacillati</taxon>
        <taxon>Bacillota</taxon>
        <taxon>Clostridia</taxon>
        <taxon>Eubacteriales</taxon>
        <taxon>Clostridiaceae</taxon>
        <taxon>Anoxynatronum</taxon>
    </lineage>
</organism>
<dbReference type="PANTHER" id="PTHR42685">
    <property type="entry name" value="GERANYLGERANYL DIPHOSPHATE REDUCTASE"/>
    <property type="match status" value="1"/>
</dbReference>
<evidence type="ECO:0000313" key="3">
    <source>
        <dbReference type="Proteomes" id="UP001158066"/>
    </source>
</evidence>
<gene>
    <name evidence="2" type="ORF">SAMN06296020_11191</name>
</gene>
<proteinExistence type="predicted"/>
<evidence type="ECO:0000313" key="2">
    <source>
        <dbReference type="EMBL" id="SMP64044.1"/>
    </source>
</evidence>
<dbReference type="Pfam" id="PF01494">
    <property type="entry name" value="FAD_binding_3"/>
    <property type="match status" value="1"/>
</dbReference>
<sequence>MYDIAIIGAGPAGANLARLLGESYKVVVIDRRDLESKYSAGPGNKCCGGLLAPDAQKMIARLGLGVPTEVLVDPQLFAVRTIDVTNGIEKLYQRFYYNMDREKFDRWMVSLLSLGVDKRFNAVYKGYEPMKDGFTVHFTQKGRRDSLKTRVLIGADGACSGVRKSISMGRAVPDTYIAIQEWFENQLPQAYYTAIFDEEISDFYSWIIPKNQYLVLGSALKANDKTWEKYHKLKEKLTHYGFLFHHRVKKEGAFIYRPKHANQLWAGKEGVALVGEAAGAISPSSAEGISYALKSSLFLAQSLNEGIEGFLGRYEKRLTKIRLNVIAKNAKAPFMYRPGLRKLVMQSGLQSIRRTVVNQTSQDGNIFPESIK</sequence>
<dbReference type="GO" id="GO:0071949">
    <property type="term" value="F:FAD binding"/>
    <property type="evidence" value="ECO:0007669"/>
    <property type="project" value="InterPro"/>
</dbReference>
<dbReference type="Gene3D" id="3.50.50.60">
    <property type="entry name" value="FAD/NAD(P)-binding domain"/>
    <property type="match status" value="1"/>
</dbReference>
<dbReference type="PANTHER" id="PTHR42685:SF22">
    <property type="entry name" value="CONDITIONED MEDIUM FACTOR RECEPTOR 1"/>
    <property type="match status" value="1"/>
</dbReference>
<dbReference type="SUPFAM" id="SSF51905">
    <property type="entry name" value="FAD/NAD(P)-binding domain"/>
    <property type="match status" value="1"/>
</dbReference>
<dbReference type="InterPro" id="IPR002938">
    <property type="entry name" value="FAD-bd"/>
</dbReference>